<dbReference type="EMBL" id="QEKQ01000006">
    <property type="protein sequence ID" value="PVY75775.1"/>
    <property type="molecule type" value="Genomic_DNA"/>
</dbReference>
<reference evidence="1 3" key="1">
    <citation type="submission" date="2017-07" db="EMBL/GenBank/DDBJ databases">
        <title>Tamlnaduibacter salinus (Mi-7) genome sequencing.</title>
        <authorList>
            <person name="Verma A."/>
            <person name="Krishnamurthi S."/>
        </authorList>
    </citation>
    <scope>NUCLEOTIDE SEQUENCE [LARGE SCALE GENOMIC DNA]</scope>
    <source>
        <strain evidence="1 3">Mi-7</strain>
    </source>
</reference>
<dbReference type="EMBL" id="NMPM01000048">
    <property type="protein sequence ID" value="PAV25794.1"/>
    <property type="molecule type" value="Genomic_DNA"/>
</dbReference>
<dbReference type="Proteomes" id="UP000245887">
    <property type="component" value="Unassembled WGS sequence"/>
</dbReference>
<evidence type="ECO:0000313" key="3">
    <source>
        <dbReference type="Proteomes" id="UP000218332"/>
    </source>
</evidence>
<dbReference type="Proteomes" id="UP000218332">
    <property type="component" value="Unassembled WGS sequence"/>
</dbReference>
<organism evidence="1 3">
    <name type="scientific">Tamilnaduibacter salinus</name>
    <dbReference type="NCBI Taxonomy" id="1484056"/>
    <lineage>
        <taxon>Bacteria</taxon>
        <taxon>Pseudomonadati</taxon>
        <taxon>Pseudomonadota</taxon>
        <taxon>Gammaproteobacteria</taxon>
        <taxon>Pseudomonadales</taxon>
        <taxon>Marinobacteraceae</taxon>
        <taxon>Tamilnaduibacter</taxon>
    </lineage>
</organism>
<name>A0A2A2I3B8_9GAMM</name>
<dbReference type="RefSeq" id="WP_095611139.1">
    <property type="nucleotide sequence ID" value="NZ_NMPM01000048.1"/>
</dbReference>
<dbReference type="AlphaFoldDB" id="A0A2A2I3B8"/>
<dbReference type="OrthoDB" id="6367585at2"/>
<evidence type="ECO:0000313" key="2">
    <source>
        <dbReference type="EMBL" id="PVY75775.1"/>
    </source>
</evidence>
<gene>
    <name evidence="2" type="ORF">C8D92_10635</name>
    <name evidence="1" type="ORF">CF392_09075</name>
</gene>
<proteinExistence type="predicted"/>
<reference evidence="2 4" key="2">
    <citation type="submission" date="2018-04" db="EMBL/GenBank/DDBJ databases">
        <title>Genomic Encyclopedia of Type Strains, Phase IV (KMG-IV): sequencing the most valuable type-strain genomes for metagenomic binning, comparative biology and taxonomic classification.</title>
        <authorList>
            <person name="Goeker M."/>
        </authorList>
    </citation>
    <scope>NUCLEOTIDE SEQUENCE [LARGE SCALE GENOMIC DNA]</scope>
    <source>
        <strain evidence="2 4">DSM 28688</strain>
    </source>
</reference>
<comment type="caution">
    <text evidence="1">The sequence shown here is derived from an EMBL/GenBank/DDBJ whole genome shotgun (WGS) entry which is preliminary data.</text>
</comment>
<sequence length="148" mass="16086">MPLPEPGLVRRGGLVIGLLMLTGCSALQPTVSAEREKAHREAISSRFGAYQACMAEQVDRFAGFPDAPPSDIARAAQAGCEAAFDQYRQAVRTHFQAVVSDSGQSLARERARRHAQEKRRITLNKAIRRVIEARILSAPSESGGAEDQ</sequence>
<protein>
    <submittedName>
        <fullName evidence="1">Uncharacterized protein</fullName>
    </submittedName>
</protein>
<keyword evidence="3" id="KW-1185">Reference proteome</keyword>
<evidence type="ECO:0000313" key="4">
    <source>
        <dbReference type="Proteomes" id="UP000245887"/>
    </source>
</evidence>
<accession>A0A2A2I3B8</accession>
<evidence type="ECO:0000313" key="1">
    <source>
        <dbReference type="EMBL" id="PAV25794.1"/>
    </source>
</evidence>